<sequence>MLVAGILEELDQDEASNDIGVDDLEVDVSRTHTTTSTPSRMECSSQPHRKRAKNDNTTLIDVMIRTCNALDSLVANFNQQTKRENRVVGELEQLPNLSRFDILKLSQTIMNDLMKVKLLFNLDEDLKVEWMKQLLQNS</sequence>
<reference evidence="2 3" key="1">
    <citation type="journal article" date="2023" name="BMC Biotechnol.">
        <title>Vitis rotundifolia cv Carlos genome sequencing.</title>
        <authorList>
            <person name="Huff M."/>
            <person name="Hulse-Kemp A."/>
            <person name="Scheffler B."/>
            <person name="Youngblood R."/>
            <person name="Simpson S."/>
            <person name="Babiker E."/>
            <person name="Staton M."/>
        </authorList>
    </citation>
    <scope>NUCLEOTIDE SEQUENCE [LARGE SCALE GENOMIC DNA]</scope>
    <source>
        <tissue evidence="2">Leaf</tissue>
    </source>
</reference>
<evidence type="ECO:0000313" key="3">
    <source>
        <dbReference type="Proteomes" id="UP001168098"/>
    </source>
</evidence>
<proteinExistence type="predicted"/>
<name>A0AA38ZM03_VITRO</name>
<accession>A0AA38ZM03</accession>
<dbReference type="AlphaFoldDB" id="A0AA38ZM03"/>
<feature type="region of interest" description="Disordered" evidence="1">
    <location>
        <begin position="32"/>
        <end position="52"/>
    </location>
</feature>
<keyword evidence="3" id="KW-1185">Reference proteome</keyword>
<protein>
    <submittedName>
        <fullName evidence="2">Uncharacterized protein</fullName>
    </submittedName>
</protein>
<organism evidence="2 3">
    <name type="scientific">Vitis rotundifolia</name>
    <name type="common">Muscadine grape</name>
    <dbReference type="NCBI Taxonomy" id="103349"/>
    <lineage>
        <taxon>Eukaryota</taxon>
        <taxon>Viridiplantae</taxon>
        <taxon>Streptophyta</taxon>
        <taxon>Embryophyta</taxon>
        <taxon>Tracheophyta</taxon>
        <taxon>Spermatophyta</taxon>
        <taxon>Magnoliopsida</taxon>
        <taxon>eudicotyledons</taxon>
        <taxon>Gunneridae</taxon>
        <taxon>Pentapetalae</taxon>
        <taxon>rosids</taxon>
        <taxon>Vitales</taxon>
        <taxon>Vitaceae</taxon>
        <taxon>Viteae</taxon>
        <taxon>Vitis</taxon>
    </lineage>
</organism>
<comment type="caution">
    <text evidence="2">The sequence shown here is derived from an EMBL/GenBank/DDBJ whole genome shotgun (WGS) entry which is preliminary data.</text>
</comment>
<evidence type="ECO:0000256" key="1">
    <source>
        <dbReference type="SAM" id="MobiDB-lite"/>
    </source>
</evidence>
<dbReference type="EMBL" id="JARBHA010000010">
    <property type="protein sequence ID" value="KAJ9691530.1"/>
    <property type="molecule type" value="Genomic_DNA"/>
</dbReference>
<evidence type="ECO:0000313" key="2">
    <source>
        <dbReference type="EMBL" id="KAJ9691530.1"/>
    </source>
</evidence>
<gene>
    <name evidence="2" type="ORF">PVL29_013646</name>
</gene>
<dbReference type="Proteomes" id="UP001168098">
    <property type="component" value="Unassembled WGS sequence"/>
</dbReference>